<keyword evidence="9" id="KW-1185">Reference proteome</keyword>
<evidence type="ECO:0000256" key="4">
    <source>
        <dbReference type="ARBA" id="ARBA00023136"/>
    </source>
</evidence>
<comment type="caution">
    <text evidence="8">The sequence shown here is derived from an EMBL/GenBank/DDBJ whole genome shotgun (WGS) entry which is preliminary data.</text>
</comment>
<comment type="subcellular location">
    <subcellularLocation>
        <location evidence="1">Cell membrane</location>
        <topology evidence="1">Multi-pass membrane protein</topology>
    </subcellularLocation>
</comment>
<dbReference type="EMBL" id="BMKX01000001">
    <property type="protein sequence ID" value="GGJ50200.1"/>
    <property type="molecule type" value="Genomic_DNA"/>
</dbReference>
<dbReference type="Pfam" id="PF07690">
    <property type="entry name" value="MFS_1"/>
    <property type="match status" value="1"/>
</dbReference>
<protein>
    <submittedName>
        <fullName evidence="8">MFS transporter</fullName>
    </submittedName>
</protein>
<keyword evidence="2 6" id="KW-0812">Transmembrane</keyword>
<feature type="transmembrane region" description="Helical" evidence="6">
    <location>
        <begin position="374"/>
        <end position="393"/>
    </location>
</feature>
<gene>
    <name evidence="8" type="primary">pcaK</name>
    <name evidence="8" type="ORF">GCM10007173_05830</name>
</gene>
<feature type="transmembrane region" description="Helical" evidence="6">
    <location>
        <begin position="92"/>
        <end position="112"/>
    </location>
</feature>
<organism evidence="8 9">
    <name type="scientific">Glutamicibacter ardleyensis</name>
    <dbReference type="NCBI Taxonomy" id="225894"/>
    <lineage>
        <taxon>Bacteria</taxon>
        <taxon>Bacillati</taxon>
        <taxon>Actinomycetota</taxon>
        <taxon>Actinomycetes</taxon>
        <taxon>Micrococcales</taxon>
        <taxon>Micrococcaceae</taxon>
        <taxon>Glutamicibacter</taxon>
    </lineage>
</organism>
<dbReference type="GeneID" id="303302981"/>
<proteinExistence type="predicted"/>
<dbReference type="Gene3D" id="1.20.1250.20">
    <property type="entry name" value="MFS general substrate transporter like domains"/>
    <property type="match status" value="2"/>
</dbReference>
<name>A0ABQ2D9B5_9MICC</name>
<feature type="transmembrane region" description="Helical" evidence="6">
    <location>
        <begin position="179"/>
        <end position="201"/>
    </location>
</feature>
<dbReference type="InterPro" id="IPR011701">
    <property type="entry name" value="MFS"/>
</dbReference>
<evidence type="ECO:0000256" key="6">
    <source>
        <dbReference type="SAM" id="Phobius"/>
    </source>
</evidence>
<feature type="transmembrane region" description="Helical" evidence="6">
    <location>
        <begin position="281"/>
        <end position="300"/>
    </location>
</feature>
<evidence type="ECO:0000313" key="9">
    <source>
        <dbReference type="Proteomes" id="UP000606115"/>
    </source>
</evidence>
<evidence type="ECO:0000256" key="3">
    <source>
        <dbReference type="ARBA" id="ARBA00022989"/>
    </source>
</evidence>
<dbReference type="SUPFAM" id="SSF103473">
    <property type="entry name" value="MFS general substrate transporter"/>
    <property type="match status" value="1"/>
</dbReference>
<dbReference type="PANTHER" id="PTHR23508:SF10">
    <property type="entry name" value="CARBOXYLIC ACID TRANSPORTER PROTEIN HOMOLOG"/>
    <property type="match status" value="1"/>
</dbReference>
<keyword evidence="3 6" id="KW-1133">Transmembrane helix</keyword>
<feature type="domain" description="Major facilitator superfamily (MFS) profile" evidence="7">
    <location>
        <begin position="26"/>
        <end position="423"/>
    </location>
</feature>
<feature type="transmembrane region" description="Helical" evidence="6">
    <location>
        <begin position="307"/>
        <end position="325"/>
    </location>
</feature>
<evidence type="ECO:0000259" key="7">
    <source>
        <dbReference type="PROSITE" id="PS50850"/>
    </source>
</evidence>
<keyword evidence="4 6" id="KW-0472">Membrane</keyword>
<sequence>MNHDTENVVPAAHAPRERLTGRHWLYFTMITLVLLTDGMDVTIVSHVFPTLIKEWGVSVGGGIAFVVAVGFLAMGLGAIISGALSVRWGRKTILILSVVIFGSATALGGTSADFTQFVIWRLLGCVGMGAAMASGNTLLADLVPARSRAGLLAAAYAGVGLGTTVGATLAGLLLPTVGWRALLIVGGVIPLVIILVLAFVVPESPARRAAKLAGTMPVKVPAKDRVSVRTVLGKKFVTTTLLLWIFGFFSLGTQLLIAQYLPTLLQLPVPGLDTVQSSTIVGLYGFTSVLGSIVLGLLLARGSRFTVIGGALCLAAVMALVVSMAREPSFGSLLVILGITGFILPSAFGPTRGVLAAMSFPESARGLGMGVTEFGGRLGSATGGVVGGTLIATGMGLSGIFLVLLLPIGVLLGALAGLRQQSRHFQAAEETFDGSNAAKPEPKRKTSLQSVED</sequence>
<evidence type="ECO:0000256" key="2">
    <source>
        <dbReference type="ARBA" id="ARBA00022692"/>
    </source>
</evidence>
<dbReference type="PANTHER" id="PTHR23508">
    <property type="entry name" value="CARBOXYLIC ACID TRANSPORTER PROTEIN HOMOLOG"/>
    <property type="match status" value="1"/>
</dbReference>
<feature type="transmembrane region" description="Helical" evidence="6">
    <location>
        <begin position="241"/>
        <end position="261"/>
    </location>
</feature>
<dbReference type="InterPro" id="IPR020846">
    <property type="entry name" value="MFS_dom"/>
</dbReference>
<feature type="transmembrane region" description="Helical" evidence="6">
    <location>
        <begin position="331"/>
        <end position="353"/>
    </location>
</feature>
<feature type="region of interest" description="Disordered" evidence="5">
    <location>
        <begin position="430"/>
        <end position="453"/>
    </location>
</feature>
<evidence type="ECO:0000256" key="5">
    <source>
        <dbReference type="SAM" id="MobiDB-lite"/>
    </source>
</evidence>
<dbReference type="Proteomes" id="UP000606115">
    <property type="component" value="Unassembled WGS sequence"/>
</dbReference>
<dbReference type="InterPro" id="IPR036259">
    <property type="entry name" value="MFS_trans_sf"/>
</dbReference>
<dbReference type="RefSeq" id="WP_188683525.1">
    <property type="nucleotide sequence ID" value="NZ_BMKX01000001.1"/>
</dbReference>
<reference evidence="9" key="1">
    <citation type="journal article" date="2019" name="Int. J. Syst. Evol. Microbiol.">
        <title>The Global Catalogue of Microorganisms (GCM) 10K type strain sequencing project: providing services to taxonomists for standard genome sequencing and annotation.</title>
        <authorList>
            <consortium name="The Broad Institute Genomics Platform"/>
            <consortium name="The Broad Institute Genome Sequencing Center for Infectious Disease"/>
            <person name="Wu L."/>
            <person name="Ma J."/>
        </authorList>
    </citation>
    <scope>NUCLEOTIDE SEQUENCE [LARGE SCALE GENOMIC DNA]</scope>
    <source>
        <strain evidence="9">CGMCC 1.3685</strain>
    </source>
</reference>
<dbReference type="PROSITE" id="PS50850">
    <property type="entry name" value="MFS"/>
    <property type="match status" value="1"/>
</dbReference>
<feature type="transmembrane region" description="Helical" evidence="6">
    <location>
        <begin position="55"/>
        <end position="80"/>
    </location>
</feature>
<evidence type="ECO:0000313" key="8">
    <source>
        <dbReference type="EMBL" id="GGJ50200.1"/>
    </source>
</evidence>
<feature type="transmembrane region" description="Helical" evidence="6">
    <location>
        <begin position="118"/>
        <end position="139"/>
    </location>
</feature>
<accession>A0ABQ2D9B5</accession>
<evidence type="ECO:0000256" key="1">
    <source>
        <dbReference type="ARBA" id="ARBA00004651"/>
    </source>
</evidence>
<feature type="transmembrane region" description="Helical" evidence="6">
    <location>
        <begin position="24"/>
        <end position="49"/>
    </location>
</feature>
<feature type="transmembrane region" description="Helical" evidence="6">
    <location>
        <begin position="399"/>
        <end position="418"/>
    </location>
</feature>
<feature type="transmembrane region" description="Helical" evidence="6">
    <location>
        <begin position="151"/>
        <end position="173"/>
    </location>
</feature>